<dbReference type="GO" id="GO:0004674">
    <property type="term" value="F:protein serine/threonine kinase activity"/>
    <property type="evidence" value="ECO:0007669"/>
    <property type="project" value="UniProtKB-KW"/>
</dbReference>
<feature type="region of interest" description="Disordered" evidence="7">
    <location>
        <begin position="530"/>
        <end position="571"/>
    </location>
</feature>
<organism evidence="10 11">
    <name type="scientific">Volvox reticuliferus</name>
    <dbReference type="NCBI Taxonomy" id="1737510"/>
    <lineage>
        <taxon>Eukaryota</taxon>
        <taxon>Viridiplantae</taxon>
        <taxon>Chlorophyta</taxon>
        <taxon>core chlorophytes</taxon>
        <taxon>Chlorophyceae</taxon>
        <taxon>CS clade</taxon>
        <taxon>Chlamydomonadales</taxon>
        <taxon>Volvocaceae</taxon>
        <taxon>Volvox</taxon>
    </lineage>
</organism>
<evidence type="ECO:0000256" key="1">
    <source>
        <dbReference type="ARBA" id="ARBA00022527"/>
    </source>
</evidence>
<name>A0A8J4DGT5_9CHLO</name>
<dbReference type="Gene3D" id="1.10.510.10">
    <property type="entry name" value="Transferase(Phosphotransferase) domain 1"/>
    <property type="match status" value="1"/>
</dbReference>
<evidence type="ECO:0000256" key="6">
    <source>
        <dbReference type="PROSITE-ProRule" id="PRU10141"/>
    </source>
</evidence>
<dbReference type="InterPro" id="IPR017441">
    <property type="entry name" value="Protein_kinase_ATP_BS"/>
</dbReference>
<evidence type="ECO:0000259" key="8">
    <source>
        <dbReference type="PROSITE" id="PS50011"/>
    </source>
</evidence>
<feature type="region of interest" description="Disordered" evidence="7">
    <location>
        <begin position="11"/>
        <end position="56"/>
    </location>
</feature>
<dbReference type="GO" id="GO:0005524">
    <property type="term" value="F:ATP binding"/>
    <property type="evidence" value="ECO:0007669"/>
    <property type="project" value="UniProtKB-UniRule"/>
</dbReference>
<keyword evidence="2" id="KW-0808">Transferase</keyword>
<feature type="compositionally biased region" description="Basic and acidic residues" evidence="7">
    <location>
        <begin position="1158"/>
        <end position="1167"/>
    </location>
</feature>
<evidence type="ECO:0000256" key="5">
    <source>
        <dbReference type="ARBA" id="ARBA00022840"/>
    </source>
</evidence>
<dbReference type="OrthoDB" id="557286at2759"/>
<dbReference type="InterPro" id="IPR000719">
    <property type="entry name" value="Prot_kinase_dom"/>
</dbReference>
<dbReference type="Pfam" id="PF07714">
    <property type="entry name" value="PK_Tyr_Ser-Thr"/>
    <property type="match status" value="1"/>
</dbReference>
<keyword evidence="12" id="KW-1185">Reference proteome</keyword>
<dbReference type="InterPro" id="IPR008271">
    <property type="entry name" value="Ser/Thr_kinase_AS"/>
</dbReference>
<evidence type="ECO:0000256" key="3">
    <source>
        <dbReference type="ARBA" id="ARBA00022741"/>
    </source>
</evidence>
<feature type="compositionally biased region" description="Low complexity" evidence="7">
    <location>
        <begin position="493"/>
        <end position="510"/>
    </location>
</feature>
<dbReference type="InterPro" id="IPR011009">
    <property type="entry name" value="Kinase-like_dom_sf"/>
</dbReference>
<dbReference type="SMART" id="SM00220">
    <property type="entry name" value="S_TKc"/>
    <property type="match status" value="1"/>
</dbReference>
<dbReference type="PANTHER" id="PTHR44329:SF214">
    <property type="entry name" value="PROTEIN KINASE DOMAIN-CONTAINING PROTEIN"/>
    <property type="match status" value="1"/>
</dbReference>
<feature type="region of interest" description="Disordered" evidence="7">
    <location>
        <begin position="487"/>
        <end position="510"/>
    </location>
</feature>
<keyword evidence="4" id="KW-0418">Kinase</keyword>
<evidence type="ECO:0000313" key="9">
    <source>
        <dbReference type="EMBL" id="GIL72927.1"/>
    </source>
</evidence>
<dbReference type="InterPro" id="IPR001245">
    <property type="entry name" value="Ser-Thr/Tyr_kinase_cat_dom"/>
</dbReference>
<proteinExistence type="predicted"/>
<evidence type="ECO:0000256" key="2">
    <source>
        <dbReference type="ARBA" id="ARBA00022679"/>
    </source>
</evidence>
<dbReference type="Pfam" id="PF00069">
    <property type="entry name" value="Pkinase"/>
    <property type="match status" value="1"/>
</dbReference>
<sequence>MGFLSCCFSKDEEPSSLTSLGPLEPLQAATSTSANLSPCQDDRNKPESVSLSSNQRSSQLGSELLQTLQLALAALEGDGFEERAIALTTTVQEHLGPLAVVRLYGLSSEDSDPHLQHLVQLAAAAGQGVAWSRCCGDEILPGRSLPLLSFSAAGTSGRMSSSAFSTVSSGYTWGVEGRPDAHMPLLEIAMCSKKPAILRLDSLAALASPKGGNTAVPATIAGSGALQHTPASPFQSPGSSVPPALPRDCAAELRATICNPGLGAFAAVPLTYGKRLLGALWMAVAAPTADCTTHPTALDVKAQLCRVDSPTSDSTSPMRGSWMEQVVRSQALLGNTAALGQLGLSTSMALALAAGGGIDYMSWLATCVRRIASCATLHALITGVSSTISKHVRLRFHADVAVQMALVPQSDSTVAFMLRPESKTAAGPVPGDVGGTLLPLLSKAANGRDMVSELSSTNAFDQQAERPKSGIIAKPTRRPVRRVASQALLQPGSASTTTTEKTAASPAARNYAATATSTTTAATATMGHLAAQGTGGEGLGIAPSPASLQGRRSRDRTADPADGSAGATRTARCLAGPASAVSAPVLYMSAKAFQLSHTLLSRLVSSAAAHRSPLQVPVGIIVADTARHVADVRQPSRDVCMLIGAKGSMAGSVWPQSGAPGSFSGYADHSGSRCGPASLVLLAMEVAEDGCMLALYVAFPNLMPQPLLTAARESCEQFLSRMLIALVRHKLQTPELGPDLDTLRAGVPGSYISVSRVREHIDQLQLPMASFTKTPSLPPPLNSITNDRLGLHPSHRARKELETHLDRMSVWNTEPAAAAGGAGSIGGGSGIESLEGKTWRGNQQQHFHLQHQGQQDIDPLIAESPTIWASAREEARARIGMSPVPAAKLLLARGSSSHHSPGLPGGAELPGGEAYGYGSGGGGGGGTTSGAQLCVSTQGVTSARTASCASGLPSCTGVVSQGAMSTVMLDSNAEAQEGRFKQAAMMTVHGVDDTWGMRGMMGALVESIMTTLKGGLSELVEEATNGAELGGLHSLEGLEDLHLADVLGHGASGVVLRGMLGTVPVAVKLMEMPDADYDVLSTEVGLALAKGPINDNSGRGHTYIHPDLLEEPLVKSLASMARSDTSAKLMRGQQPQPVDGPLDRGDNENTGSRGRGCMGDKGREPQHQQEVQEDEIRNEPQQPKGPQPGLGAGTGDAAAFAHQRKLGRQQTESEQVRARRTMLRNATELAVMRMVSHVCIVQAFAVYDNVIMERPPYTADSFVLRRLDPKNPDTGGSPICTAIVQELCDCGSLADVLSDHSFPNMIYRPAAGAASGTPARAPGHLVERSLGSHMEIDMKGVYLTLLEIALALKHLHSRRLVHRDVKPANILLKTSPGDLRGWTCKLADFGFALVLDQQDKGTEGNDESNKSSGMGFSPGAGGGCAGGGCGGGSSTGGGRSGWYTIQAQASGTITHMAPEAVVKNGRIDSSVDIYALGIIAWELVCGRGQRPFPHLDPAAIPGAVAAGMRPVFPAGVSAPYRKMAQACWAQEPHRRPRAADIVYFIKTQLAALP</sequence>
<feature type="compositionally biased region" description="Polar residues" evidence="7">
    <location>
        <begin position="28"/>
        <end position="38"/>
    </location>
</feature>
<evidence type="ECO:0000313" key="11">
    <source>
        <dbReference type="Proteomes" id="UP000722791"/>
    </source>
</evidence>
<dbReference type="PROSITE" id="PS00107">
    <property type="entry name" value="PROTEIN_KINASE_ATP"/>
    <property type="match status" value="1"/>
</dbReference>
<evidence type="ECO:0000256" key="4">
    <source>
        <dbReference type="ARBA" id="ARBA00022777"/>
    </source>
</evidence>
<feature type="region of interest" description="Disordered" evidence="7">
    <location>
        <begin position="1120"/>
        <end position="1216"/>
    </location>
</feature>
<feature type="domain" description="Protein kinase" evidence="8">
    <location>
        <begin position="1041"/>
        <end position="1553"/>
    </location>
</feature>
<dbReference type="EMBL" id="BNCQ01000006">
    <property type="protein sequence ID" value="GIL99409.1"/>
    <property type="molecule type" value="Genomic_DNA"/>
</dbReference>
<dbReference type="EMBL" id="BNCP01000004">
    <property type="protein sequence ID" value="GIL72927.1"/>
    <property type="molecule type" value="Genomic_DNA"/>
</dbReference>
<accession>A0A8J4DGT5</accession>
<dbReference type="PROSITE" id="PS00108">
    <property type="entry name" value="PROTEIN_KINASE_ST"/>
    <property type="match status" value="1"/>
</dbReference>
<reference evidence="10" key="1">
    <citation type="journal article" date="2021" name="Proc. Natl. Acad. Sci. U.S.A.">
        <title>Three genomes in the algal genus Volvox reveal the fate of a haploid sex-determining region after a transition to homothallism.</title>
        <authorList>
            <person name="Yamamoto K."/>
            <person name="Hamaji T."/>
            <person name="Kawai-Toyooka H."/>
            <person name="Matsuzaki R."/>
            <person name="Takahashi F."/>
            <person name="Nishimura Y."/>
            <person name="Kawachi M."/>
            <person name="Noguchi H."/>
            <person name="Minakuchi Y."/>
            <person name="Umen J.G."/>
            <person name="Toyoda A."/>
            <person name="Nozaki H."/>
        </authorList>
    </citation>
    <scope>NUCLEOTIDE SEQUENCE</scope>
    <source>
        <strain evidence="10">NIES-3785</strain>
        <strain evidence="9">NIES-3786</strain>
    </source>
</reference>
<feature type="region of interest" description="Disordered" evidence="7">
    <location>
        <begin position="461"/>
        <end position="480"/>
    </location>
</feature>
<keyword evidence="1" id="KW-0723">Serine/threonine-protein kinase</keyword>
<gene>
    <name evidence="9" type="ORF">Vretifemale_3067</name>
    <name evidence="10" type="ORF">Vretimale_4573</name>
</gene>
<comment type="caution">
    <text evidence="10">The sequence shown here is derived from an EMBL/GenBank/DDBJ whole genome shotgun (WGS) entry which is preliminary data.</text>
</comment>
<evidence type="ECO:0000256" key="7">
    <source>
        <dbReference type="SAM" id="MobiDB-lite"/>
    </source>
</evidence>
<dbReference type="PROSITE" id="PS50011">
    <property type="entry name" value="PROTEIN_KINASE_DOM"/>
    <property type="match status" value="1"/>
</dbReference>
<dbReference type="Proteomes" id="UP000722791">
    <property type="component" value="Unassembled WGS sequence"/>
</dbReference>
<evidence type="ECO:0000313" key="10">
    <source>
        <dbReference type="EMBL" id="GIL99409.1"/>
    </source>
</evidence>
<keyword evidence="5 6" id="KW-0067">ATP-binding</keyword>
<evidence type="ECO:0000313" key="12">
    <source>
        <dbReference type="Proteomes" id="UP000747110"/>
    </source>
</evidence>
<dbReference type="PANTHER" id="PTHR44329">
    <property type="entry name" value="SERINE/THREONINE-PROTEIN KINASE TNNI3K-RELATED"/>
    <property type="match status" value="1"/>
</dbReference>
<protein>
    <recommendedName>
        <fullName evidence="8">Protein kinase domain-containing protein</fullName>
    </recommendedName>
</protein>
<keyword evidence="3 6" id="KW-0547">Nucleotide-binding</keyword>
<feature type="binding site" evidence="6">
    <location>
        <position position="1068"/>
    </location>
    <ligand>
        <name>ATP</name>
        <dbReference type="ChEBI" id="CHEBI:30616"/>
    </ligand>
</feature>
<dbReference type="Proteomes" id="UP000747110">
    <property type="component" value="Unassembled WGS sequence"/>
</dbReference>
<dbReference type="InterPro" id="IPR051681">
    <property type="entry name" value="Ser/Thr_Kinases-Pseudokinases"/>
</dbReference>
<dbReference type="SUPFAM" id="SSF56112">
    <property type="entry name" value="Protein kinase-like (PK-like)"/>
    <property type="match status" value="1"/>
</dbReference>